<sequence length="486" mass="56735">MEEDQDHISQLPDSILRNILSRLKTREAVRTSSVSTRWRYLWTTPTSLVFYAENMLEGNDYSLLNLHQLSVRERYIIMMKRSVSFVCSVNHFLSHLREDHRIEKFKVYFTFSRNRYGANDLDHWVRFAIAREAEEVDLCLLEENDSSAPSNDEHYVFPCDFLVHNGAAGEFRSSLKCFRLAHCILAPSRYTFSCFRTITTLDLKKVNLVSDENIQNLLYNCHNIEWLSFSECLNINYLKIEHPFCLQLKYLNVSDCQQLKAIELKGINLETLEYKGCSIEIFFCNAPRLRTVFCHLSDWTASPGKVWPLLRLPINVPQLETLILECNFYFHMDGLMREKRLPPFPNLSRLIILKVAIMQEDLSWIATFLKACPALQRFELHLSSFVYIDEKLKKENWPSSCPHNHLKEVVISGIHGYMSEIAIAVYLLKNATSLERMTMDPRPRVYLGNGKWHVSEACEGWTTMARERVHQHLIQEGCPPDKLLIL</sequence>
<accession>A0ACB9LT48</accession>
<gene>
    <name evidence="1" type="ORF">L6164_027131</name>
</gene>
<keyword evidence="2" id="KW-1185">Reference proteome</keyword>
<protein>
    <submittedName>
        <fullName evidence="1">Uncharacterized protein</fullName>
    </submittedName>
</protein>
<name>A0ACB9LT48_BAUVA</name>
<organism evidence="1 2">
    <name type="scientific">Bauhinia variegata</name>
    <name type="common">Purple orchid tree</name>
    <name type="synonym">Phanera variegata</name>
    <dbReference type="NCBI Taxonomy" id="167791"/>
    <lineage>
        <taxon>Eukaryota</taxon>
        <taxon>Viridiplantae</taxon>
        <taxon>Streptophyta</taxon>
        <taxon>Embryophyta</taxon>
        <taxon>Tracheophyta</taxon>
        <taxon>Spermatophyta</taxon>
        <taxon>Magnoliopsida</taxon>
        <taxon>eudicotyledons</taxon>
        <taxon>Gunneridae</taxon>
        <taxon>Pentapetalae</taxon>
        <taxon>rosids</taxon>
        <taxon>fabids</taxon>
        <taxon>Fabales</taxon>
        <taxon>Fabaceae</taxon>
        <taxon>Cercidoideae</taxon>
        <taxon>Cercideae</taxon>
        <taxon>Bauhiniinae</taxon>
        <taxon>Bauhinia</taxon>
    </lineage>
</organism>
<evidence type="ECO:0000313" key="2">
    <source>
        <dbReference type="Proteomes" id="UP000828941"/>
    </source>
</evidence>
<evidence type="ECO:0000313" key="1">
    <source>
        <dbReference type="EMBL" id="KAI4314198.1"/>
    </source>
</evidence>
<dbReference type="Proteomes" id="UP000828941">
    <property type="component" value="Chromosome 11"/>
</dbReference>
<dbReference type="EMBL" id="CM039436">
    <property type="protein sequence ID" value="KAI4314198.1"/>
    <property type="molecule type" value="Genomic_DNA"/>
</dbReference>
<reference evidence="1 2" key="1">
    <citation type="journal article" date="2022" name="DNA Res.">
        <title>Chromosomal-level genome assembly of the orchid tree Bauhinia variegata (Leguminosae; Cercidoideae) supports the allotetraploid origin hypothesis of Bauhinia.</title>
        <authorList>
            <person name="Zhong Y."/>
            <person name="Chen Y."/>
            <person name="Zheng D."/>
            <person name="Pang J."/>
            <person name="Liu Y."/>
            <person name="Luo S."/>
            <person name="Meng S."/>
            <person name="Qian L."/>
            <person name="Wei D."/>
            <person name="Dai S."/>
            <person name="Zhou R."/>
        </authorList>
    </citation>
    <scope>NUCLEOTIDE SEQUENCE [LARGE SCALE GENOMIC DNA]</scope>
    <source>
        <strain evidence="1">BV-YZ2020</strain>
    </source>
</reference>
<comment type="caution">
    <text evidence="1">The sequence shown here is derived from an EMBL/GenBank/DDBJ whole genome shotgun (WGS) entry which is preliminary data.</text>
</comment>
<proteinExistence type="predicted"/>